<keyword evidence="6" id="KW-1185">Reference proteome</keyword>
<dbReference type="InterPro" id="IPR036282">
    <property type="entry name" value="Glutathione-S-Trfase_C_sf"/>
</dbReference>
<reference evidence="6" key="1">
    <citation type="submission" date="2011-05" db="EMBL/GenBank/DDBJ databases">
        <authorList>
            <person name="Richards S.R."/>
            <person name="Qu J."/>
            <person name="Jiang H."/>
            <person name="Jhangiani S.N."/>
            <person name="Agravi P."/>
            <person name="Goodspeed R."/>
            <person name="Gross S."/>
            <person name="Mandapat C."/>
            <person name="Jackson L."/>
            <person name="Mathew T."/>
            <person name="Pu L."/>
            <person name="Thornton R."/>
            <person name="Saada N."/>
            <person name="Wilczek-Boney K.B."/>
            <person name="Lee S."/>
            <person name="Kovar C."/>
            <person name="Wu Y."/>
            <person name="Scherer S.E."/>
            <person name="Worley K.C."/>
            <person name="Muzny D.M."/>
            <person name="Gibbs R."/>
        </authorList>
    </citation>
    <scope>NUCLEOTIDE SEQUENCE</scope>
    <source>
        <strain evidence="6">Brora</strain>
    </source>
</reference>
<dbReference type="STRING" id="126957.T1IUU7"/>
<dbReference type="Gene3D" id="3.40.30.10">
    <property type="entry name" value="Glutaredoxin"/>
    <property type="match status" value="1"/>
</dbReference>
<dbReference type="FunFam" id="1.20.1050.10:FF:000009">
    <property type="entry name" value="Glutathione S-transferase omega-1"/>
    <property type="match status" value="1"/>
</dbReference>
<dbReference type="GO" id="GO:0006749">
    <property type="term" value="P:glutathione metabolic process"/>
    <property type="evidence" value="ECO:0007669"/>
    <property type="project" value="TreeGrafter"/>
</dbReference>
<dbReference type="eggNOG" id="KOG0406">
    <property type="taxonomic scope" value="Eukaryota"/>
</dbReference>
<dbReference type="OMA" id="QENWPPR"/>
<dbReference type="SUPFAM" id="SSF52833">
    <property type="entry name" value="Thioredoxin-like"/>
    <property type="match status" value="1"/>
</dbReference>
<dbReference type="Pfam" id="PF13417">
    <property type="entry name" value="GST_N_3"/>
    <property type="match status" value="1"/>
</dbReference>
<organism evidence="5 6">
    <name type="scientific">Strigamia maritima</name>
    <name type="common">European centipede</name>
    <name type="synonym">Geophilus maritimus</name>
    <dbReference type="NCBI Taxonomy" id="126957"/>
    <lineage>
        <taxon>Eukaryota</taxon>
        <taxon>Metazoa</taxon>
        <taxon>Ecdysozoa</taxon>
        <taxon>Arthropoda</taxon>
        <taxon>Myriapoda</taxon>
        <taxon>Chilopoda</taxon>
        <taxon>Pleurostigmophora</taxon>
        <taxon>Geophilomorpha</taxon>
        <taxon>Linotaeniidae</taxon>
        <taxon>Strigamia</taxon>
    </lineage>
</organism>
<feature type="domain" description="GST N-terminal" evidence="3">
    <location>
        <begin position="55"/>
        <end position="133"/>
    </location>
</feature>
<dbReference type="InterPro" id="IPR005442">
    <property type="entry name" value="GST_omega"/>
</dbReference>
<dbReference type="AlphaFoldDB" id="T1IUU7"/>
<name>T1IUU7_STRMM</name>
<dbReference type="GO" id="GO:0045174">
    <property type="term" value="F:glutathione dehydrogenase (ascorbate) activity"/>
    <property type="evidence" value="ECO:0007669"/>
    <property type="project" value="TreeGrafter"/>
</dbReference>
<dbReference type="InterPro" id="IPR036249">
    <property type="entry name" value="Thioredoxin-like_sf"/>
</dbReference>
<comment type="similarity">
    <text evidence="1">Belongs to the GST superfamily. Omega family.</text>
</comment>
<dbReference type="InterPro" id="IPR040079">
    <property type="entry name" value="Glutathione_S-Trfase"/>
</dbReference>
<feature type="domain" description="GST C-terminal" evidence="4">
    <location>
        <begin position="138"/>
        <end position="264"/>
    </location>
</feature>
<protein>
    <recommendedName>
        <fullName evidence="7">Glutathione transferase</fullName>
    </recommendedName>
</protein>
<dbReference type="PROSITE" id="PS50404">
    <property type="entry name" value="GST_NTER"/>
    <property type="match status" value="1"/>
</dbReference>
<dbReference type="PANTHER" id="PTHR43968:SF6">
    <property type="entry name" value="GLUTATHIONE S-TRANSFERASE OMEGA"/>
    <property type="match status" value="1"/>
</dbReference>
<dbReference type="SUPFAM" id="SSF47616">
    <property type="entry name" value="GST C-terminal domain-like"/>
    <property type="match status" value="1"/>
</dbReference>
<dbReference type="PANTHER" id="PTHR43968">
    <property type="match status" value="1"/>
</dbReference>
<dbReference type="GO" id="GO:0004364">
    <property type="term" value="F:glutathione transferase activity"/>
    <property type="evidence" value="ECO:0007669"/>
    <property type="project" value="InterPro"/>
</dbReference>
<dbReference type="Pfam" id="PF13410">
    <property type="entry name" value="GST_C_2"/>
    <property type="match status" value="1"/>
</dbReference>
<dbReference type="EMBL" id="JH431564">
    <property type="status" value="NOT_ANNOTATED_CDS"/>
    <property type="molecule type" value="Genomic_DNA"/>
</dbReference>
<sequence>MALALCRSIGKGSHRHSEVLLKYRSFVILSHLRTSSKMSEKSLSKGSECPALEKDKIRLYSMRFCPYVKRVRLVLAEKNVQFETVNINLTEKPEWYLKRFPDGKVPVLEQNDKQVFESLIISDYLDEFCPGEKLHPIDPYRKAADQYLLSKFSKVSDNWGRAVHKPAEAKEAFQDVILGLEFFETELAKRRSKFFGGSRPQMLDLMIWPWFELLMSGEHFLGQGYEFEIVLANNKFPVLCSWVKSMSGHPSIKKLMNIENQNNFAESVKAGNRNYDVGL</sequence>
<dbReference type="SFLD" id="SFLDS00019">
    <property type="entry name" value="Glutathione_Transferase_(cytos"/>
    <property type="match status" value="1"/>
</dbReference>
<reference evidence="5" key="2">
    <citation type="submission" date="2015-02" db="UniProtKB">
        <authorList>
            <consortium name="EnsemblMetazoa"/>
        </authorList>
    </citation>
    <scope>IDENTIFICATION</scope>
</reference>
<proteinExistence type="inferred from homology"/>
<evidence type="ECO:0000313" key="6">
    <source>
        <dbReference type="Proteomes" id="UP000014500"/>
    </source>
</evidence>
<keyword evidence="2" id="KW-0560">Oxidoreductase</keyword>
<evidence type="ECO:0000313" key="5">
    <source>
        <dbReference type="EnsemblMetazoa" id="SMAR004928-PA"/>
    </source>
</evidence>
<dbReference type="InterPro" id="IPR010987">
    <property type="entry name" value="Glutathione-S-Trfase_C-like"/>
</dbReference>
<dbReference type="PROSITE" id="PS51354">
    <property type="entry name" value="GLUTAREDOXIN_2"/>
    <property type="match status" value="1"/>
</dbReference>
<evidence type="ECO:0000256" key="2">
    <source>
        <dbReference type="ARBA" id="ARBA00023002"/>
    </source>
</evidence>
<dbReference type="Proteomes" id="UP000014500">
    <property type="component" value="Unassembled WGS sequence"/>
</dbReference>
<dbReference type="Gene3D" id="1.20.1050.10">
    <property type="match status" value="1"/>
</dbReference>
<dbReference type="HOGENOM" id="CLU_011226_9_2_1"/>
<dbReference type="InterPro" id="IPR004045">
    <property type="entry name" value="Glutathione_S-Trfase_N"/>
</dbReference>
<dbReference type="SFLD" id="SFLDG00358">
    <property type="entry name" value="Main_(cytGST)"/>
    <property type="match status" value="1"/>
</dbReference>
<evidence type="ECO:0000259" key="3">
    <source>
        <dbReference type="PROSITE" id="PS50404"/>
    </source>
</evidence>
<accession>T1IUU7</accession>
<evidence type="ECO:0008006" key="7">
    <source>
        <dbReference type="Google" id="ProtNLM"/>
    </source>
</evidence>
<dbReference type="PROSITE" id="PS50405">
    <property type="entry name" value="GST_CTER"/>
    <property type="match status" value="1"/>
</dbReference>
<dbReference type="EnsemblMetazoa" id="SMAR004928-RA">
    <property type="protein sequence ID" value="SMAR004928-PA"/>
    <property type="gene ID" value="SMAR004928"/>
</dbReference>
<dbReference type="GO" id="GO:0005737">
    <property type="term" value="C:cytoplasm"/>
    <property type="evidence" value="ECO:0007669"/>
    <property type="project" value="InterPro"/>
</dbReference>
<evidence type="ECO:0000259" key="4">
    <source>
        <dbReference type="PROSITE" id="PS50405"/>
    </source>
</evidence>
<dbReference type="InterPro" id="IPR050983">
    <property type="entry name" value="GST_Omega/HSP26"/>
</dbReference>
<dbReference type="PRINTS" id="PR01625">
    <property type="entry name" value="GSTRNSFRASEO"/>
</dbReference>
<dbReference type="PhylomeDB" id="T1IUU7"/>
<dbReference type="FunFam" id="3.40.30.10:FF:000123">
    <property type="entry name" value="Glutathione transferase o1"/>
    <property type="match status" value="1"/>
</dbReference>
<evidence type="ECO:0000256" key="1">
    <source>
        <dbReference type="ARBA" id="ARBA00011067"/>
    </source>
</evidence>